<protein>
    <submittedName>
        <fullName evidence="1">Uncharacterized protein</fullName>
    </submittedName>
</protein>
<dbReference type="Proteomes" id="UP000003374">
    <property type="component" value="Unassembled WGS sequence"/>
</dbReference>
<proteinExistence type="predicted"/>
<evidence type="ECO:0000313" key="1">
    <source>
        <dbReference type="EMBL" id="EAR20965.1"/>
    </source>
</evidence>
<organism evidence="1 2">
    <name type="scientific">Nitrococcus mobilis Nb-231</name>
    <dbReference type="NCBI Taxonomy" id="314278"/>
    <lineage>
        <taxon>Bacteria</taxon>
        <taxon>Pseudomonadati</taxon>
        <taxon>Pseudomonadota</taxon>
        <taxon>Gammaproteobacteria</taxon>
        <taxon>Chromatiales</taxon>
        <taxon>Ectothiorhodospiraceae</taxon>
        <taxon>Nitrococcus</taxon>
    </lineage>
</organism>
<dbReference type="HOGENOM" id="CLU_2369966_0_0_6"/>
<keyword evidence="2" id="KW-1185">Reference proteome</keyword>
<accession>A4BTK9</accession>
<gene>
    <name evidence="1" type="ORF">NB231_00230</name>
</gene>
<dbReference type="EMBL" id="AAOF01000014">
    <property type="protein sequence ID" value="EAR20965.1"/>
    <property type="molecule type" value="Genomic_DNA"/>
</dbReference>
<dbReference type="AlphaFoldDB" id="A4BTK9"/>
<dbReference type="STRING" id="314278.NB231_00230"/>
<reference evidence="1 2" key="1">
    <citation type="submission" date="2006-02" db="EMBL/GenBank/DDBJ databases">
        <authorList>
            <person name="Waterbury J."/>
            <person name="Ferriera S."/>
            <person name="Johnson J."/>
            <person name="Kravitz S."/>
            <person name="Halpern A."/>
            <person name="Remington K."/>
            <person name="Beeson K."/>
            <person name="Tran B."/>
            <person name="Rogers Y.-H."/>
            <person name="Friedman R."/>
            <person name="Venter J.C."/>
        </authorList>
    </citation>
    <scope>NUCLEOTIDE SEQUENCE [LARGE SCALE GENOMIC DNA]</scope>
    <source>
        <strain evidence="1 2">Nb-231</strain>
    </source>
</reference>
<comment type="caution">
    <text evidence="1">The sequence shown here is derived from an EMBL/GenBank/DDBJ whole genome shotgun (WGS) entry which is preliminary data.</text>
</comment>
<evidence type="ECO:0000313" key="2">
    <source>
        <dbReference type="Proteomes" id="UP000003374"/>
    </source>
</evidence>
<sequence>MCCTHGDHVLARQTTGQTAQERGAAPPVTVLKPLCGDEPELYTSLYAFCAQNHPAFNSSTVLSDYLVETVVAEPNFAHLWQHEVRWLRTIRRLQP</sequence>
<name>A4BTK9_9GAMM</name>